<reference evidence="5" key="1">
    <citation type="journal article" date="2014" name="Int. J. Syst. Evol. Microbiol.">
        <title>Complete genome sequence of Corynebacterium casei LMG S-19264T (=DSM 44701T), isolated from a smear-ripened cheese.</title>
        <authorList>
            <consortium name="US DOE Joint Genome Institute (JGI-PGF)"/>
            <person name="Walter F."/>
            <person name="Albersmeier A."/>
            <person name="Kalinowski J."/>
            <person name="Ruckert C."/>
        </authorList>
    </citation>
    <scope>NUCLEOTIDE SEQUENCE</scope>
    <source>
        <strain evidence="5">CGMCC 1.15478</strain>
    </source>
</reference>
<gene>
    <name evidence="5" type="ORF">GCM10011410_26640</name>
</gene>
<keyword evidence="3" id="KW-0804">Transcription</keyword>
<organism evidence="5 6">
    <name type="scientific">Hoyosella rhizosphaerae</name>
    <dbReference type="NCBI Taxonomy" id="1755582"/>
    <lineage>
        <taxon>Bacteria</taxon>
        <taxon>Bacillati</taxon>
        <taxon>Actinomycetota</taxon>
        <taxon>Actinomycetes</taxon>
        <taxon>Mycobacteriales</taxon>
        <taxon>Hoyosellaceae</taxon>
        <taxon>Hoyosella</taxon>
    </lineage>
</organism>
<dbReference type="CDD" id="cd00090">
    <property type="entry name" value="HTH_ARSR"/>
    <property type="match status" value="1"/>
</dbReference>
<evidence type="ECO:0000313" key="5">
    <source>
        <dbReference type="EMBL" id="GGC72296.1"/>
    </source>
</evidence>
<dbReference type="SUPFAM" id="SSF46785">
    <property type="entry name" value="Winged helix' DNA-binding domain"/>
    <property type="match status" value="1"/>
</dbReference>
<sequence>MSNQSGGSDILTNVTPNHADALARTLKALGDPIRLRIVSTIAATREPDVCVCDITAMFTVSQPTISHHLKVLREAGIVDCERRGTWVHYSLTPSVTPLIEAILSTTPPEANTSNCC</sequence>
<keyword evidence="1" id="KW-0805">Transcription regulation</keyword>
<dbReference type="PANTHER" id="PTHR33154">
    <property type="entry name" value="TRANSCRIPTIONAL REGULATOR, ARSR FAMILY"/>
    <property type="match status" value="1"/>
</dbReference>
<dbReference type="SMART" id="SM00418">
    <property type="entry name" value="HTH_ARSR"/>
    <property type="match status" value="1"/>
</dbReference>
<dbReference type="InterPro" id="IPR036388">
    <property type="entry name" value="WH-like_DNA-bd_sf"/>
</dbReference>
<dbReference type="AlphaFoldDB" id="A0A916UGN6"/>
<dbReference type="Pfam" id="PF01022">
    <property type="entry name" value="HTH_5"/>
    <property type="match status" value="1"/>
</dbReference>
<dbReference type="PROSITE" id="PS50987">
    <property type="entry name" value="HTH_ARSR_2"/>
    <property type="match status" value="1"/>
</dbReference>
<dbReference type="EMBL" id="BMJH01000003">
    <property type="protein sequence ID" value="GGC72296.1"/>
    <property type="molecule type" value="Genomic_DNA"/>
</dbReference>
<dbReference type="RefSeq" id="WP_188675873.1">
    <property type="nucleotide sequence ID" value="NZ_BMJH01000003.1"/>
</dbReference>
<evidence type="ECO:0000256" key="2">
    <source>
        <dbReference type="ARBA" id="ARBA00023125"/>
    </source>
</evidence>
<dbReference type="NCBIfam" id="NF033788">
    <property type="entry name" value="HTH_metalloreg"/>
    <property type="match status" value="1"/>
</dbReference>
<feature type="domain" description="HTH arsR-type" evidence="4">
    <location>
        <begin position="14"/>
        <end position="110"/>
    </location>
</feature>
<protein>
    <submittedName>
        <fullName evidence="5">Transcriptional regulator</fullName>
    </submittedName>
</protein>
<dbReference type="InterPro" id="IPR051081">
    <property type="entry name" value="HTH_MetalResp_TranReg"/>
</dbReference>
<keyword evidence="6" id="KW-1185">Reference proteome</keyword>
<dbReference type="PRINTS" id="PR00778">
    <property type="entry name" value="HTHARSR"/>
</dbReference>
<keyword evidence="2" id="KW-0238">DNA-binding</keyword>
<evidence type="ECO:0000256" key="3">
    <source>
        <dbReference type="ARBA" id="ARBA00023163"/>
    </source>
</evidence>
<accession>A0A916UGN6</accession>
<evidence type="ECO:0000256" key="1">
    <source>
        <dbReference type="ARBA" id="ARBA00023015"/>
    </source>
</evidence>
<dbReference type="PROSITE" id="PS00846">
    <property type="entry name" value="HTH_ARSR_1"/>
    <property type="match status" value="1"/>
</dbReference>
<dbReference type="GO" id="GO:0003677">
    <property type="term" value="F:DNA binding"/>
    <property type="evidence" value="ECO:0007669"/>
    <property type="project" value="UniProtKB-KW"/>
</dbReference>
<comment type="caution">
    <text evidence="5">The sequence shown here is derived from an EMBL/GenBank/DDBJ whole genome shotgun (WGS) entry which is preliminary data.</text>
</comment>
<dbReference type="InterPro" id="IPR001845">
    <property type="entry name" value="HTH_ArsR_DNA-bd_dom"/>
</dbReference>
<dbReference type="GO" id="GO:0003700">
    <property type="term" value="F:DNA-binding transcription factor activity"/>
    <property type="evidence" value="ECO:0007669"/>
    <property type="project" value="InterPro"/>
</dbReference>
<name>A0A916UGN6_9ACTN</name>
<proteinExistence type="predicted"/>
<dbReference type="PANTHER" id="PTHR33154:SF18">
    <property type="entry name" value="ARSENICAL RESISTANCE OPERON REPRESSOR"/>
    <property type="match status" value="1"/>
</dbReference>
<evidence type="ECO:0000259" key="4">
    <source>
        <dbReference type="PROSITE" id="PS50987"/>
    </source>
</evidence>
<reference evidence="5" key="2">
    <citation type="submission" date="2020-09" db="EMBL/GenBank/DDBJ databases">
        <authorList>
            <person name="Sun Q."/>
            <person name="Zhou Y."/>
        </authorList>
    </citation>
    <scope>NUCLEOTIDE SEQUENCE</scope>
    <source>
        <strain evidence="5">CGMCC 1.15478</strain>
    </source>
</reference>
<dbReference type="InterPro" id="IPR018334">
    <property type="entry name" value="ArsR_HTH"/>
</dbReference>
<dbReference type="Proteomes" id="UP000641514">
    <property type="component" value="Unassembled WGS sequence"/>
</dbReference>
<dbReference type="Gene3D" id="1.10.10.10">
    <property type="entry name" value="Winged helix-like DNA-binding domain superfamily/Winged helix DNA-binding domain"/>
    <property type="match status" value="1"/>
</dbReference>
<dbReference type="InterPro" id="IPR036390">
    <property type="entry name" value="WH_DNA-bd_sf"/>
</dbReference>
<evidence type="ECO:0000313" key="6">
    <source>
        <dbReference type="Proteomes" id="UP000641514"/>
    </source>
</evidence>
<dbReference type="InterPro" id="IPR011991">
    <property type="entry name" value="ArsR-like_HTH"/>
</dbReference>